<organism evidence="1 2">
    <name type="scientific">Mycobacterium leprae</name>
    <dbReference type="NCBI Taxonomy" id="1769"/>
    <lineage>
        <taxon>Bacteria</taxon>
        <taxon>Bacillati</taxon>
        <taxon>Actinomycetota</taxon>
        <taxon>Actinomycetes</taxon>
        <taxon>Mycobacteriales</taxon>
        <taxon>Mycobacteriaceae</taxon>
        <taxon>Mycobacterium</taxon>
    </lineage>
</organism>
<dbReference type="EMBL" id="CP029543">
    <property type="protein sequence ID" value="AWV47066.1"/>
    <property type="molecule type" value="Genomic_DNA"/>
</dbReference>
<proteinExistence type="predicted"/>
<name>A0AAD0KUL9_MYCLR</name>
<dbReference type="AlphaFoldDB" id="A0AAD0KUL9"/>
<evidence type="ECO:0000313" key="2">
    <source>
        <dbReference type="Proteomes" id="UP000249682"/>
    </source>
</evidence>
<protein>
    <submittedName>
        <fullName evidence="1">Uncharacterized protein</fullName>
    </submittedName>
</protein>
<reference evidence="1 2" key="1">
    <citation type="submission" date="2018-05" db="EMBL/GenBank/DDBJ databases">
        <title>Evolution of small genomes with special reference to Mycobacterium leprae.</title>
        <authorList>
            <person name="Mohanty P.S."/>
            <person name="Bansal A.K."/>
            <person name="Gupta U.D."/>
            <person name="Naaz F."/>
            <person name="Dwivedi V.D."/>
            <person name="Singh H."/>
            <person name="Gupta G."/>
            <person name="Sharma S."/>
            <person name="Arora M."/>
        </authorList>
    </citation>
    <scope>NUCLEOTIDE SEQUENCE [LARGE SCALE GENOMIC DNA]</scope>
    <source>
        <strain evidence="1 2">MRHRU-235-G</strain>
    </source>
</reference>
<accession>A0AAD0KUL9</accession>
<gene>
    <name evidence="1" type="ORF">DIJ64_00285</name>
</gene>
<evidence type="ECO:0000313" key="1">
    <source>
        <dbReference type="EMBL" id="AWV47066.1"/>
    </source>
</evidence>
<sequence length="68" mass="7204">MIGVDPPGWAKPAIRATCVGQITPELIQGSGRGPPRHLDELMRRRAITLDATDAASICYPGNATNFSA</sequence>
<dbReference type="Proteomes" id="UP000249682">
    <property type="component" value="Chromosome"/>
</dbReference>